<dbReference type="AlphaFoldDB" id="A0A9N9F3M8"/>
<dbReference type="InterPro" id="IPR055428">
    <property type="entry name" value="TRAPPC13_C"/>
</dbReference>
<dbReference type="EMBL" id="CAJVPK010000422">
    <property type="protein sequence ID" value="CAG8508329.1"/>
    <property type="molecule type" value="Genomic_DNA"/>
</dbReference>
<reference evidence="6" key="1">
    <citation type="submission" date="2021-06" db="EMBL/GenBank/DDBJ databases">
        <authorList>
            <person name="Kallberg Y."/>
            <person name="Tangrot J."/>
            <person name="Rosling A."/>
        </authorList>
    </citation>
    <scope>NUCLEOTIDE SEQUENCE</scope>
    <source>
        <strain evidence="6">AZ414A</strain>
    </source>
</reference>
<feature type="coiled-coil region" evidence="2">
    <location>
        <begin position="171"/>
        <end position="198"/>
    </location>
</feature>
<comment type="similarity">
    <text evidence="1">Belongs to the TRAPPC13 family.</text>
</comment>
<sequence length="379" mass="43098">MTTSMTSSMTSNMTSNIISSLTSTTTNTPTPSTDSIVDSIITPMEPSKTQEFIIRHEIKELGIHNLVCTLQYVAANEGIKRLFRKYYRFQVFNPFAVKTKANNMGDGTVFLEVQIQNVSERYMYLERMNFEPGEIFNYQDLNYNDNNIDDGGENDEFGEFMSGSNIDNEDNNIFNQNKQNENNKINDNQEENKEENIKKNIESVFGNNSYLNPQDIRQYLYMLKPKPEIDDRLGRTANALGKLDIIWRSHLGETGRLQTSQLTRKSPILDEIELSVISIPSIIQLEIPFKLGCRIRNRTTSTIKVIISAIKNKMGSILLSGQSSEMLGEIISDGIIEFELEFFPLSPGLQRVGGLKLTDIISGYTKEFDHLTDVFVVFL</sequence>
<dbReference type="InterPro" id="IPR055427">
    <property type="entry name" value="TRAPPC13_N"/>
</dbReference>
<feature type="domain" description="Trafficking protein particle complex subunit 13 N-terminal" evidence="3">
    <location>
        <begin position="37"/>
        <end position="91"/>
    </location>
</feature>
<feature type="domain" description="Trafficking protein particle complex subunit 13 C-terminal" evidence="4">
    <location>
        <begin position="280"/>
        <end position="376"/>
    </location>
</feature>
<evidence type="ECO:0000313" key="7">
    <source>
        <dbReference type="Proteomes" id="UP000789706"/>
    </source>
</evidence>
<dbReference type="Proteomes" id="UP000789706">
    <property type="component" value="Unassembled WGS sequence"/>
</dbReference>
<proteinExistence type="inferred from homology"/>
<evidence type="ECO:0000256" key="2">
    <source>
        <dbReference type="SAM" id="Coils"/>
    </source>
</evidence>
<dbReference type="Pfam" id="PF23643">
    <property type="entry name" value="TRAPPC13_C"/>
    <property type="match status" value="1"/>
</dbReference>
<evidence type="ECO:0000259" key="5">
    <source>
        <dbReference type="Pfam" id="PF23647"/>
    </source>
</evidence>
<dbReference type="PANTHER" id="PTHR13134:SF3">
    <property type="entry name" value="TRAFFICKING PROTEIN PARTICLE COMPLEX SUBUNIT 13"/>
    <property type="match status" value="1"/>
</dbReference>
<dbReference type="Pfam" id="PF23647">
    <property type="entry name" value="TRAPPC13_M"/>
    <property type="match status" value="2"/>
</dbReference>
<evidence type="ECO:0000259" key="4">
    <source>
        <dbReference type="Pfam" id="PF23643"/>
    </source>
</evidence>
<dbReference type="Pfam" id="PF06159">
    <property type="entry name" value="TRAPPC13_N"/>
    <property type="match status" value="1"/>
</dbReference>
<dbReference type="PANTHER" id="PTHR13134">
    <property type="entry name" value="TRAFFICKING PROTEIN PARTICLE COMPLEX SUBUNIT 13"/>
    <property type="match status" value="1"/>
</dbReference>
<comment type="caution">
    <text evidence="6">The sequence shown here is derived from an EMBL/GenBank/DDBJ whole genome shotgun (WGS) entry which is preliminary data.</text>
</comment>
<keyword evidence="2" id="KW-0175">Coiled coil</keyword>
<evidence type="ECO:0000313" key="6">
    <source>
        <dbReference type="EMBL" id="CAG8508329.1"/>
    </source>
</evidence>
<dbReference type="OrthoDB" id="10250284at2759"/>
<evidence type="ECO:0000259" key="3">
    <source>
        <dbReference type="Pfam" id="PF06159"/>
    </source>
</evidence>
<feature type="domain" description="Trafficking protein particle complex subunit 13 middle" evidence="5">
    <location>
        <begin position="96"/>
        <end position="147"/>
    </location>
</feature>
<name>A0A9N9F3M8_9GLOM</name>
<evidence type="ECO:0000256" key="1">
    <source>
        <dbReference type="ARBA" id="ARBA00010785"/>
    </source>
</evidence>
<feature type="domain" description="Trafficking protein particle complex subunit 13 middle" evidence="5">
    <location>
        <begin position="191"/>
        <end position="267"/>
    </location>
</feature>
<protein>
    <submittedName>
        <fullName evidence="6">2851_t:CDS:1</fullName>
    </submittedName>
</protein>
<dbReference type="InterPro" id="IPR010378">
    <property type="entry name" value="TRAPPC13"/>
</dbReference>
<gene>
    <name evidence="6" type="ORF">DEBURN_LOCUS5042</name>
</gene>
<organism evidence="6 7">
    <name type="scientific">Diversispora eburnea</name>
    <dbReference type="NCBI Taxonomy" id="1213867"/>
    <lineage>
        <taxon>Eukaryota</taxon>
        <taxon>Fungi</taxon>
        <taxon>Fungi incertae sedis</taxon>
        <taxon>Mucoromycota</taxon>
        <taxon>Glomeromycotina</taxon>
        <taxon>Glomeromycetes</taxon>
        <taxon>Diversisporales</taxon>
        <taxon>Diversisporaceae</taxon>
        <taxon>Diversispora</taxon>
    </lineage>
</organism>
<keyword evidence="7" id="KW-1185">Reference proteome</keyword>
<dbReference type="GO" id="GO:1990072">
    <property type="term" value="C:TRAPPIII protein complex"/>
    <property type="evidence" value="ECO:0007669"/>
    <property type="project" value="TreeGrafter"/>
</dbReference>
<accession>A0A9N9F3M8</accession>
<dbReference type="InterPro" id="IPR055429">
    <property type="entry name" value="TRAPPC13_M"/>
</dbReference>